<dbReference type="PANTHER" id="PTHR35561">
    <property type="entry name" value="RNA 2',3'-CYCLIC PHOSPHODIESTERASE"/>
    <property type="match status" value="1"/>
</dbReference>
<feature type="domain" description="Phosphoesterase HXTX" evidence="4">
    <location>
        <begin position="92"/>
        <end position="151"/>
    </location>
</feature>
<feature type="active site" description="Proton acceptor" evidence="2">
    <location>
        <position position="121"/>
    </location>
</feature>
<organism evidence="5 6">
    <name type="scientific">Sphingomonas natans</name>
    <dbReference type="NCBI Taxonomy" id="3063330"/>
    <lineage>
        <taxon>Bacteria</taxon>
        <taxon>Pseudomonadati</taxon>
        <taxon>Pseudomonadota</taxon>
        <taxon>Alphaproteobacteria</taxon>
        <taxon>Sphingomonadales</taxon>
        <taxon>Sphingomonadaceae</taxon>
        <taxon>Sphingomonas</taxon>
    </lineage>
</organism>
<evidence type="ECO:0000313" key="6">
    <source>
        <dbReference type="Proteomes" id="UP001169764"/>
    </source>
</evidence>
<gene>
    <name evidence="5" type="primary">thpR</name>
    <name evidence="5" type="ORF">Q4F19_05265</name>
</gene>
<dbReference type="EMBL" id="JAUOTP010000002">
    <property type="protein sequence ID" value="MDO6413784.1"/>
    <property type="molecule type" value="Genomic_DNA"/>
</dbReference>
<feature type="compositionally biased region" description="Basic and acidic residues" evidence="3">
    <location>
        <begin position="185"/>
        <end position="195"/>
    </location>
</feature>
<dbReference type="Gene3D" id="3.90.1140.10">
    <property type="entry name" value="Cyclic phosphodiesterase"/>
    <property type="match status" value="1"/>
</dbReference>
<feature type="short sequence motif" description="HXTX 1" evidence="2">
    <location>
        <begin position="37"/>
        <end position="40"/>
    </location>
</feature>
<reference evidence="5" key="1">
    <citation type="submission" date="2023-07" db="EMBL/GenBank/DDBJ databases">
        <authorList>
            <person name="Kim M."/>
        </authorList>
    </citation>
    <scope>NUCLEOTIDE SEQUENCE</scope>
    <source>
        <strain evidence="5">BIUV-7</strain>
    </source>
</reference>
<accession>A0ABT8Y638</accession>
<feature type="active site" description="Proton donor" evidence="2">
    <location>
        <position position="37"/>
    </location>
</feature>
<sequence>MARLFVALRPPPAMRGLLRATMHGLSGARWQSDEQLHLTLRFIGDVDRDLYADVVAALAQVDAPTLALGVEGVGVFASRGRPHSLWASVPAPPDLSRIVKAVDRALLGVGIPSETRAFRAHITLARLGSSTPPIDPWLAANAGLHVEPAPFAHFYLREHPGSGRVELRRGRALPTRLIRPRRGHRDCPRGPADQRTKKKGPAFPPTPLSVIALRRIGSITDPHPDRR</sequence>
<dbReference type="PANTHER" id="PTHR35561:SF1">
    <property type="entry name" value="RNA 2',3'-CYCLIC PHOSPHODIESTERASE"/>
    <property type="match status" value="1"/>
</dbReference>
<dbReference type="SUPFAM" id="SSF55144">
    <property type="entry name" value="LigT-like"/>
    <property type="match status" value="1"/>
</dbReference>
<dbReference type="InterPro" id="IPR014051">
    <property type="entry name" value="Phosphoesterase_HXTX"/>
</dbReference>
<evidence type="ECO:0000256" key="1">
    <source>
        <dbReference type="ARBA" id="ARBA00022801"/>
    </source>
</evidence>
<feature type="short sequence motif" description="HXTX 2" evidence="2">
    <location>
        <begin position="121"/>
        <end position="124"/>
    </location>
</feature>
<keyword evidence="1 2" id="KW-0378">Hydrolase</keyword>
<dbReference type="RefSeq" id="WP_303540483.1">
    <property type="nucleotide sequence ID" value="NZ_JAUOTP010000002.1"/>
</dbReference>
<comment type="caution">
    <text evidence="5">The sequence shown here is derived from an EMBL/GenBank/DDBJ whole genome shotgun (WGS) entry which is preliminary data.</text>
</comment>
<evidence type="ECO:0000256" key="2">
    <source>
        <dbReference type="HAMAP-Rule" id="MF_01940"/>
    </source>
</evidence>
<keyword evidence="6" id="KW-1185">Reference proteome</keyword>
<dbReference type="EC" id="3.1.4.58" evidence="2"/>
<comment type="similarity">
    <text evidence="2">Belongs to the 2H phosphoesterase superfamily. ThpR family.</text>
</comment>
<comment type="function">
    <text evidence="2">Hydrolyzes RNA 2',3'-cyclic phosphodiester to an RNA 2'-phosphomonoester.</text>
</comment>
<dbReference type="Pfam" id="PF02834">
    <property type="entry name" value="LigT_PEase"/>
    <property type="match status" value="2"/>
</dbReference>
<proteinExistence type="inferred from homology"/>
<evidence type="ECO:0000259" key="4">
    <source>
        <dbReference type="Pfam" id="PF02834"/>
    </source>
</evidence>
<evidence type="ECO:0000313" key="5">
    <source>
        <dbReference type="EMBL" id="MDO6413784.1"/>
    </source>
</evidence>
<dbReference type="InterPro" id="IPR009097">
    <property type="entry name" value="Cyclic_Pdiesterase"/>
</dbReference>
<protein>
    <recommendedName>
        <fullName evidence="2">RNA 2',3'-cyclic phosphodiesterase</fullName>
        <shortName evidence="2">RNA 2',3'-CPDase</shortName>
        <ecNumber evidence="2">3.1.4.58</ecNumber>
    </recommendedName>
</protein>
<comment type="catalytic activity">
    <reaction evidence="2">
        <text>a 3'-end 2',3'-cyclophospho-ribonucleotide-RNA + H2O = a 3'-end 2'-phospho-ribonucleotide-RNA + H(+)</text>
        <dbReference type="Rhea" id="RHEA:11828"/>
        <dbReference type="Rhea" id="RHEA-COMP:10464"/>
        <dbReference type="Rhea" id="RHEA-COMP:17353"/>
        <dbReference type="ChEBI" id="CHEBI:15377"/>
        <dbReference type="ChEBI" id="CHEBI:15378"/>
        <dbReference type="ChEBI" id="CHEBI:83064"/>
        <dbReference type="ChEBI" id="CHEBI:173113"/>
        <dbReference type="EC" id="3.1.4.58"/>
    </reaction>
</comment>
<dbReference type="Proteomes" id="UP001169764">
    <property type="component" value="Unassembled WGS sequence"/>
</dbReference>
<dbReference type="NCBIfam" id="TIGR02258">
    <property type="entry name" value="2_5_ligase"/>
    <property type="match status" value="1"/>
</dbReference>
<name>A0ABT8Y638_9SPHN</name>
<feature type="region of interest" description="Disordered" evidence="3">
    <location>
        <begin position="177"/>
        <end position="207"/>
    </location>
</feature>
<feature type="domain" description="Phosphoesterase HXTX" evidence="4">
    <location>
        <begin position="18"/>
        <end position="86"/>
    </location>
</feature>
<dbReference type="InterPro" id="IPR004175">
    <property type="entry name" value="RNA_CPDase"/>
</dbReference>
<evidence type="ECO:0000256" key="3">
    <source>
        <dbReference type="SAM" id="MobiDB-lite"/>
    </source>
</evidence>
<dbReference type="HAMAP" id="MF_01940">
    <property type="entry name" value="RNA_CPDase"/>
    <property type="match status" value="1"/>
</dbReference>